<dbReference type="Pfam" id="PF14284">
    <property type="entry name" value="PcfJ"/>
    <property type="match status" value="1"/>
</dbReference>
<organism evidence="1 2">
    <name type="scientific">Granulicatella balaenopterae</name>
    <dbReference type="NCBI Taxonomy" id="137733"/>
    <lineage>
        <taxon>Bacteria</taxon>
        <taxon>Bacillati</taxon>
        <taxon>Bacillota</taxon>
        <taxon>Bacilli</taxon>
        <taxon>Lactobacillales</taxon>
        <taxon>Carnobacteriaceae</taxon>
        <taxon>Granulicatella</taxon>
    </lineage>
</organism>
<dbReference type="InterPro" id="IPR025586">
    <property type="entry name" value="PcfJ"/>
</dbReference>
<name>A0A1H9I1V0_9LACT</name>
<accession>A0A1H9I1V0</accession>
<gene>
    <name evidence="1" type="ORF">SAMN05421767_10432</name>
</gene>
<dbReference type="Proteomes" id="UP000198556">
    <property type="component" value="Unassembled WGS sequence"/>
</dbReference>
<proteinExistence type="predicted"/>
<evidence type="ECO:0000313" key="2">
    <source>
        <dbReference type="Proteomes" id="UP000198556"/>
    </source>
</evidence>
<evidence type="ECO:0000313" key="1">
    <source>
        <dbReference type="EMBL" id="SEQ68610.1"/>
    </source>
</evidence>
<keyword evidence="2" id="KW-1185">Reference proteome</keyword>
<sequence length="450" mass="53764">MIPLEKIIDNRLKAPKSFFEWCESLIPMYEWSNKEQTITSNRKNCNIIKKRLMKTSRLTFKESPKLCVIYLVTKKRIEIQSYYVYSEYIDGIQYIDIQLLNLERLQDNQHIAIGRTWSGWQLGCTRLHDGISVYANAHIYQNDYFTKIQTISELKYLTLQKNIYITDWKRLYKFRDKIEFLQKINCSLANDIIYPPVYGGIDMRIVTKKWLKENKSKLKNQKIDFNAFELQHKLQKQGVKVVSGIEKLMSYTDLKDVPPELKLVRFQNWLIKNNKPFTYYKDYLKMLEELDIISRYERVLMPKNLELAHDELVEQINRRNAERRRLHEEWLAKDKAEKEKIISNGFKKRLTNDKKLEKQIENYLFKLPQTADELQKEGETLHHCVANYVEKHATGKTTIILVRDINEPNKPLYTLEINTKRKQKIQFYGKYNQTPSDHANQILESYLQAI</sequence>
<dbReference type="EMBL" id="FOGF01000004">
    <property type="protein sequence ID" value="SEQ68610.1"/>
    <property type="molecule type" value="Genomic_DNA"/>
</dbReference>
<reference evidence="1 2" key="1">
    <citation type="submission" date="2016-10" db="EMBL/GenBank/DDBJ databases">
        <authorList>
            <person name="de Groot N.N."/>
        </authorList>
    </citation>
    <scope>NUCLEOTIDE SEQUENCE [LARGE SCALE GENOMIC DNA]</scope>
    <source>
        <strain evidence="1 2">DSM 15827</strain>
    </source>
</reference>
<dbReference type="AlphaFoldDB" id="A0A1H9I1V0"/>
<protein>
    <submittedName>
        <fullName evidence="1">PcfJ-like protein</fullName>
    </submittedName>
</protein>
<dbReference type="OrthoDB" id="1802755at2"/>